<dbReference type="InterPro" id="IPR042208">
    <property type="entry name" value="D-ser_dehydrat-like_sf"/>
</dbReference>
<dbReference type="PANTHER" id="PTHR28004">
    <property type="entry name" value="ZGC:162816-RELATED"/>
    <property type="match status" value="1"/>
</dbReference>
<evidence type="ECO:0000313" key="4">
    <source>
        <dbReference type="EMBL" id="WQF85898.1"/>
    </source>
</evidence>
<evidence type="ECO:0000256" key="2">
    <source>
        <dbReference type="ARBA" id="ARBA00023239"/>
    </source>
</evidence>
<dbReference type="InterPro" id="IPR029066">
    <property type="entry name" value="PLP-binding_barrel"/>
</dbReference>
<evidence type="ECO:0000256" key="1">
    <source>
        <dbReference type="ARBA" id="ARBA00005323"/>
    </source>
</evidence>
<accession>A0AAX4IRZ1</accession>
<organism evidence="4 5">
    <name type="scientific">Colletotrichum destructivum</name>
    <dbReference type="NCBI Taxonomy" id="34406"/>
    <lineage>
        <taxon>Eukaryota</taxon>
        <taxon>Fungi</taxon>
        <taxon>Dikarya</taxon>
        <taxon>Ascomycota</taxon>
        <taxon>Pezizomycotina</taxon>
        <taxon>Sordariomycetes</taxon>
        <taxon>Hypocreomycetidae</taxon>
        <taxon>Glomerellales</taxon>
        <taxon>Glomerellaceae</taxon>
        <taxon>Colletotrichum</taxon>
        <taxon>Colletotrichum destructivum species complex</taxon>
    </lineage>
</organism>
<dbReference type="AlphaFoldDB" id="A0AAX4IRZ1"/>
<dbReference type="GO" id="GO:0008721">
    <property type="term" value="F:D-serine ammonia-lyase activity"/>
    <property type="evidence" value="ECO:0007669"/>
    <property type="project" value="TreeGrafter"/>
</dbReference>
<dbReference type="KEGG" id="cdet:87947412"/>
<comment type="similarity">
    <text evidence="1">Belongs to the DSD1 family.</text>
</comment>
<dbReference type="Pfam" id="PF01168">
    <property type="entry name" value="Ala_racemase_N"/>
    <property type="match status" value="1"/>
</dbReference>
<dbReference type="InterPro" id="IPR051466">
    <property type="entry name" value="D-amino_acid_metab_enzyme"/>
</dbReference>
<dbReference type="SUPFAM" id="SSF51419">
    <property type="entry name" value="PLP-binding barrel"/>
    <property type="match status" value="1"/>
</dbReference>
<gene>
    <name evidence="4" type="ORF">CDEST_10912</name>
</gene>
<dbReference type="EMBL" id="CP137311">
    <property type="protein sequence ID" value="WQF85898.1"/>
    <property type="molecule type" value="Genomic_DNA"/>
</dbReference>
<dbReference type="InterPro" id="IPR001608">
    <property type="entry name" value="Ala_racemase_N"/>
</dbReference>
<dbReference type="Gene3D" id="2.40.37.20">
    <property type="entry name" value="D-serine dehydratase-like domain"/>
    <property type="match status" value="1"/>
</dbReference>
<dbReference type="GO" id="GO:0036088">
    <property type="term" value="P:D-serine catabolic process"/>
    <property type="evidence" value="ECO:0007669"/>
    <property type="project" value="TreeGrafter"/>
</dbReference>
<feature type="domain" description="D-serine dehydratase-like" evidence="3">
    <location>
        <begin position="331"/>
        <end position="447"/>
    </location>
</feature>
<evidence type="ECO:0000313" key="5">
    <source>
        <dbReference type="Proteomes" id="UP001322277"/>
    </source>
</evidence>
<keyword evidence="2" id="KW-0456">Lyase</keyword>
<evidence type="ECO:0000259" key="3">
    <source>
        <dbReference type="SMART" id="SM01119"/>
    </source>
</evidence>
<reference evidence="5" key="1">
    <citation type="journal article" date="2023" name="bioRxiv">
        <title>Complete genome of the Medicago anthracnose fungus, Colletotrichum destructivum, reveals a mini-chromosome-like region within a core chromosome.</title>
        <authorList>
            <person name="Lapalu N."/>
            <person name="Simon A."/>
            <person name="Lu A."/>
            <person name="Plaumann P.-L."/>
            <person name="Amselem J."/>
            <person name="Pigne S."/>
            <person name="Auger A."/>
            <person name="Koch C."/>
            <person name="Dallery J.-F."/>
            <person name="O'Connell R.J."/>
        </authorList>
    </citation>
    <scope>NUCLEOTIDE SEQUENCE [LARGE SCALE GENOMIC DNA]</scope>
    <source>
        <strain evidence="5">CBS 520.97</strain>
    </source>
</reference>
<dbReference type="PANTHER" id="PTHR28004:SF2">
    <property type="entry name" value="D-SERINE DEHYDRATASE"/>
    <property type="match status" value="1"/>
</dbReference>
<dbReference type="Pfam" id="PF14031">
    <property type="entry name" value="D-ser_dehydrat"/>
    <property type="match status" value="1"/>
</dbReference>
<dbReference type="Proteomes" id="UP001322277">
    <property type="component" value="Chromosome 7"/>
</dbReference>
<sequence length="466" mass="50185">MSIPQRIAPSTEVLRDFYLGKDVHEVPKPAAVLDVAKIRRHCQSMLDAVESLGVGFRAHVKTHKTKEVARLQAGEKSQEVNFIVSTVAEIEHLLPVLDDFKQAGRRVNVLYGVPLLGSQVVRLAVLSKHLGRNGLAVIVDHPSQLESVGRLQELGGFPVGVFLKVDTGYHRAGLPAAALNKGGLLAQLVQLDAEGRATLLGLYSHSSLSYKDTTADQAMHNLADEIEGCLEALHAHADLLLSRGPREITVSVGASPQVTSIENLTARAEGGPGEQRLRAAIRMAMAGAGAEAREGLKPKLELHAGVYSVLDMQQVSTRSRTTLGGYEDEVAITVAAEVCSVYNDGERAQPEVLVAVGTLGLGREPCPSYSGWGVTGRRPFPGREEGRRLVVERISQEHSVLSWDSGSGEEEGPGLPPIPLEVGQTVDIYPNHACVTGALYGWYLVVDSSRPDKRQIVDVWVRGSGW</sequence>
<name>A0AAX4IRZ1_9PEZI</name>
<dbReference type="InterPro" id="IPR026956">
    <property type="entry name" value="D-ser_dehydrat-like_dom"/>
</dbReference>
<proteinExistence type="inferred from homology"/>
<dbReference type="SMART" id="SM01119">
    <property type="entry name" value="D-ser_dehydrat"/>
    <property type="match status" value="1"/>
</dbReference>
<protein>
    <submittedName>
        <fullName evidence="4">Alanine racemase, D-serine dehydratase-like domain, PLP-binding barrel</fullName>
    </submittedName>
</protein>
<keyword evidence="5" id="KW-1185">Reference proteome</keyword>
<dbReference type="RefSeq" id="XP_062783119.1">
    <property type="nucleotide sequence ID" value="XM_062927068.1"/>
</dbReference>
<dbReference type="Gene3D" id="3.20.20.10">
    <property type="entry name" value="Alanine racemase"/>
    <property type="match status" value="1"/>
</dbReference>
<dbReference type="GeneID" id="87947412"/>